<evidence type="ECO:0000313" key="1">
    <source>
        <dbReference type="EMBL" id="KAL3691306.1"/>
    </source>
</evidence>
<proteinExistence type="predicted"/>
<reference evidence="1 2" key="1">
    <citation type="submission" date="2024-09" db="EMBL/GenBank/DDBJ databases">
        <title>Chromosome-scale assembly of Riccia sorocarpa.</title>
        <authorList>
            <person name="Paukszto L."/>
        </authorList>
    </citation>
    <scope>NUCLEOTIDE SEQUENCE [LARGE SCALE GENOMIC DNA]</scope>
    <source>
        <strain evidence="1">LP-2024</strain>
        <tissue evidence="1">Aerial parts of the thallus</tissue>
    </source>
</reference>
<comment type="caution">
    <text evidence="1">The sequence shown here is derived from an EMBL/GenBank/DDBJ whole genome shotgun (WGS) entry which is preliminary data.</text>
</comment>
<organism evidence="1 2">
    <name type="scientific">Riccia sorocarpa</name>
    <dbReference type="NCBI Taxonomy" id="122646"/>
    <lineage>
        <taxon>Eukaryota</taxon>
        <taxon>Viridiplantae</taxon>
        <taxon>Streptophyta</taxon>
        <taxon>Embryophyta</taxon>
        <taxon>Marchantiophyta</taxon>
        <taxon>Marchantiopsida</taxon>
        <taxon>Marchantiidae</taxon>
        <taxon>Marchantiales</taxon>
        <taxon>Ricciaceae</taxon>
        <taxon>Riccia</taxon>
    </lineage>
</organism>
<name>A0ABD3HK53_9MARC</name>
<gene>
    <name evidence="1" type="ORF">R1sor_004957</name>
</gene>
<dbReference type="InterPro" id="IPR036410">
    <property type="entry name" value="HSP_DnaJ_Cys-rich_dom_sf"/>
</dbReference>
<dbReference type="Proteomes" id="UP001633002">
    <property type="component" value="Unassembled WGS sequence"/>
</dbReference>
<keyword evidence="2" id="KW-1185">Reference proteome</keyword>
<dbReference type="SUPFAM" id="SSF57938">
    <property type="entry name" value="DnaJ/Hsp40 cysteine-rich domain"/>
    <property type="match status" value="1"/>
</dbReference>
<protein>
    <submittedName>
        <fullName evidence="1">Uncharacterized protein</fullName>
    </submittedName>
</protein>
<dbReference type="AlphaFoldDB" id="A0ABD3HK53"/>
<sequence length="127" mass="14852">MHLVHLQKCREFLIWWCRLLSPATLLRSELSYILWNSALTLVDILTPFQTTEESKQTCEVCQGLGFRICDYCQGEKVNVPVKGRATRFHRRCPECRAVGIMMCYRCKVFKCVTFPDWDDGSLVKQKQ</sequence>
<accession>A0ABD3HK53</accession>
<evidence type="ECO:0000313" key="2">
    <source>
        <dbReference type="Proteomes" id="UP001633002"/>
    </source>
</evidence>
<dbReference type="EMBL" id="JBJQOH010000003">
    <property type="protein sequence ID" value="KAL3691306.1"/>
    <property type="molecule type" value="Genomic_DNA"/>
</dbReference>